<sequence>MDERGEISPTDISKLTEALKHKTIGLHGVAVKVEEAFTNYRSMIASTTVVNGHNAIEEVQCSARTFIQIIFGPQSVFFSGKVLEYSKLRKLKHSKMEKINTEKIESSAKTEFLSQLKQRYINQYDAVQPIPYIRDRLFCVDKVFVDGGIEYFIVDTRTRVCESWGKLNSYKDIFHDVNMKSVRRILEGEPGFGKSTLTLQVAYDWCNGIAGSVSDKYEILILLRLKQLGGVKSIFGAIRRFILPHDSSLSEADIKQILKESRSVLVILDGFDEYPEQDDDGTSDVWKIIKMNMFQMFDVIVTTRTACLPKECASQTKRVRLTGFDDRAQDKYIRKAVVGNDEAAAMTIKRRLLENSVLADLCQVPLFFVMFAHVNHESEHLQQFKSVTSFFSYMIKCFHYHLKNKMRDENVAKYDSFEKDHRELDRVAFEGLCKKNQQLIWGKEELCKQLGEEFYHQYVSLGILVEEDVLDMEPSYSSMVASNLMQEKTEVRFYHKLFCEWYAAQYLSSYVGRSNVRFMASDSKSEKRYHKILGRKDVNNILKDLDPFDLQYVFRFTCGLDPKASGKIIKYLNNTENAHHFAVLCILEKEGKMDSILHSVRDLCSSEVDIQDEDTLLLQRSTIQLLEVASNNQARQSKSSPVFCH</sequence>
<comment type="caution">
    <text evidence="2">The sequence shown here is derived from an EMBL/GenBank/DDBJ whole genome shotgun (WGS) entry which is preliminary data.</text>
</comment>
<evidence type="ECO:0000313" key="2">
    <source>
        <dbReference type="EMBL" id="KAJ8019389.1"/>
    </source>
</evidence>
<evidence type="ECO:0000259" key="1">
    <source>
        <dbReference type="PROSITE" id="PS50837"/>
    </source>
</evidence>
<dbReference type="InterPro" id="IPR007111">
    <property type="entry name" value="NACHT_NTPase"/>
</dbReference>
<dbReference type="PANTHER" id="PTHR46312">
    <property type="entry name" value="NACHT DOMAIN-CONTAINING PROTEIN"/>
    <property type="match status" value="1"/>
</dbReference>
<dbReference type="AlphaFoldDB" id="A0A9Q0YD22"/>
<dbReference type="PROSITE" id="PS50837">
    <property type="entry name" value="NACHT"/>
    <property type="match status" value="1"/>
</dbReference>
<dbReference type="OrthoDB" id="427518at2759"/>
<evidence type="ECO:0000313" key="3">
    <source>
        <dbReference type="Proteomes" id="UP001152320"/>
    </source>
</evidence>
<dbReference type="PANTHER" id="PTHR46312:SF2">
    <property type="entry name" value="NUCLEOTIDE-BINDING OLIGOMERIZATION DOMAIN-CONTAINING PROTEIN 2-LIKE"/>
    <property type="match status" value="1"/>
</dbReference>
<gene>
    <name evidence="2" type="ORF">HOLleu_42051</name>
</gene>
<dbReference type="Proteomes" id="UP001152320">
    <property type="component" value="Unassembled WGS sequence"/>
</dbReference>
<dbReference type="EMBL" id="JAIZAY010000025">
    <property type="protein sequence ID" value="KAJ8019389.1"/>
    <property type="molecule type" value="Genomic_DNA"/>
</dbReference>
<name>A0A9Q0YD22_HOLLE</name>
<dbReference type="Pfam" id="PF05729">
    <property type="entry name" value="NACHT"/>
    <property type="match status" value="1"/>
</dbReference>
<organism evidence="2 3">
    <name type="scientific">Holothuria leucospilota</name>
    <name type="common">Black long sea cucumber</name>
    <name type="synonym">Mertensiothuria leucospilota</name>
    <dbReference type="NCBI Taxonomy" id="206669"/>
    <lineage>
        <taxon>Eukaryota</taxon>
        <taxon>Metazoa</taxon>
        <taxon>Echinodermata</taxon>
        <taxon>Eleutherozoa</taxon>
        <taxon>Echinozoa</taxon>
        <taxon>Holothuroidea</taxon>
        <taxon>Aspidochirotacea</taxon>
        <taxon>Aspidochirotida</taxon>
        <taxon>Holothuriidae</taxon>
        <taxon>Holothuria</taxon>
    </lineage>
</organism>
<dbReference type="Gene3D" id="3.40.50.300">
    <property type="entry name" value="P-loop containing nucleotide triphosphate hydrolases"/>
    <property type="match status" value="1"/>
</dbReference>
<reference evidence="2" key="1">
    <citation type="submission" date="2021-10" db="EMBL/GenBank/DDBJ databases">
        <title>Tropical sea cucumber genome reveals ecological adaptation and Cuvierian tubules defense mechanism.</title>
        <authorList>
            <person name="Chen T."/>
        </authorList>
    </citation>
    <scope>NUCLEOTIDE SEQUENCE</scope>
    <source>
        <strain evidence="2">Nanhai2018</strain>
        <tissue evidence="2">Muscle</tissue>
    </source>
</reference>
<dbReference type="SUPFAM" id="SSF52540">
    <property type="entry name" value="P-loop containing nucleoside triphosphate hydrolases"/>
    <property type="match status" value="1"/>
</dbReference>
<proteinExistence type="predicted"/>
<dbReference type="InterPro" id="IPR027417">
    <property type="entry name" value="P-loop_NTPase"/>
</dbReference>
<protein>
    <submittedName>
        <fullName evidence="2">NLR family CARD domain-containing protein 4</fullName>
    </submittedName>
</protein>
<accession>A0A9Q0YD22</accession>
<feature type="domain" description="NACHT" evidence="1">
    <location>
        <begin position="182"/>
        <end position="305"/>
    </location>
</feature>
<keyword evidence="3" id="KW-1185">Reference proteome</keyword>